<dbReference type="PIRSF" id="PIRSF032620">
    <property type="entry name" value="UCP032620"/>
    <property type="match status" value="1"/>
</dbReference>
<dbReference type="RefSeq" id="WP_408180422.1">
    <property type="nucleotide sequence ID" value="NZ_JAQQEZ010000032.1"/>
</dbReference>
<accession>A0ABW9B0T9</accession>
<evidence type="ECO:0000313" key="2">
    <source>
        <dbReference type="EMBL" id="MFM0005749.1"/>
    </source>
</evidence>
<evidence type="ECO:0000313" key="3">
    <source>
        <dbReference type="Proteomes" id="UP001629230"/>
    </source>
</evidence>
<sequence length="297" mass="33206">MVQPDLFKQINNAVLDLQSSNFQSYIRPVKTLARLLQDPALDAINQQLTAGLDLDAFLDESIQSQGGMVGSARLAWPEDREKELGLTWLLIRRFADDLDFMMTFGHTYYYGGSKVVAGIHNITNQMIIPFARDYKDYVMTHGNTQPKLVMPMSSKVFIVHGHDDGARQTVARFLEKLGFEPVILQEQANRGRTIIEKFEEHSDVGFAVVLLTPDDEGRAKGGGLQPRARQNVVLELGYFIGRLGRHRVCALKSGDLELPSDYQGVLWETMDAGGGWKLSLARELKAAGHEVDLNKAF</sequence>
<gene>
    <name evidence="2" type="ORF">PQR57_32705</name>
</gene>
<dbReference type="EMBL" id="JAQQEZ010000032">
    <property type="protein sequence ID" value="MFM0005749.1"/>
    <property type="molecule type" value="Genomic_DNA"/>
</dbReference>
<evidence type="ECO:0000259" key="1">
    <source>
        <dbReference type="Pfam" id="PF10137"/>
    </source>
</evidence>
<keyword evidence="3" id="KW-1185">Reference proteome</keyword>
<dbReference type="Proteomes" id="UP001629230">
    <property type="component" value="Unassembled WGS sequence"/>
</dbReference>
<protein>
    <submittedName>
        <fullName evidence="2">Nucleotide-binding protein</fullName>
    </submittedName>
</protein>
<dbReference type="Pfam" id="PF10137">
    <property type="entry name" value="CAP12-PCTIR_TIR"/>
    <property type="match status" value="1"/>
</dbReference>
<comment type="caution">
    <text evidence="2">The sequence shown here is derived from an EMBL/GenBank/DDBJ whole genome shotgun (WGS) entry which is preliminary data.</text>
</comment>
<proteinExistence type="predicted"/>
<dbReference type="InterPro" id="IPR019302">
    <property type="entry name" value="CAP12/PCTIR_TIR_dom"/>
</dbReference>
<organism evidence="2 3">
    <name type="scientific">Paraburkholderia dipogonis</name>
    <dbReference type="NCBI Taxonomy" id="1211383"/>
    <lineage>
        <taxon>Bacteria</taxon>
        <taxon>Pseudomonadati</taxon>
        <taxon>Pseudomonadota</taxon>
        <taxon>Betaproteobacteria</taxon>
        <taxon>Burkholderiales</taxon>
        <taxon>Burkholderiaceae</taxon>
        <taxon>Paraburkholderia</taxon>
    </lineage>
</organism>
<reference evidence="2 3" key="1">
    <citation type="journal article" date="2024" name="Chem. Sci.">
        <title>Discovery of megapolipeptins by genome mining of a Burkholderiales bacteria collection.</title>
        <authorList>
            <person name="Paulo B.S."/>
            <person name="Recchia M.J.J."/>
            <person name="Lee S."/>
            <person name="Fergusson C.H."/>
            <person name="Romanowski S.B."/>
            <person name="Hernandez A."/>
            <person name="Krull N."/>
            <person name="Liu D.Y."/>
            <person name="Cavanagh H."/>
            <person name="Bos A."/>
            <person name="Gray C.A."/>
            <person name="Murphy B.T."/>
            <person name="Linington R.G."/>
            <person name="Eustaquio A.S."/>
        </authorList>
    </citation>
    <scope>NUCLEOTIDE SEQUENCE [LARGE SCALE GENOMIC DNA]</scope>
    <source>
        <strain evidence="2 3">RL17-350-BIC-A</strain>
    </source>
</reference>
<feature type="domain" description="CD-NTase-associated protein 12/Pycsar effector protein TIR" evidence="1">
    <location>
        <begin position="155"/>
        <end position="271"/>
    </location>
</feature>
<dbReference type="InterPro" id="IPR014571">
    <property type="entry name" value="UCP032620"/>
</dbReference>
<name>A0ABW9B0T9_9BURK</name>